<dbReference type="Gene3D" id="2.40.160.10">
    <property type="entry name" value="Porin"/>
    <property type="match status" value="1"/>
</dbReference>
<reference evidence="3 4" key="1">
    <citation type="submission" date="2018-05" db="EMBL/GenBank/DDBJ databases">
        <title>Genome of Sphingosinicella humi QZX222.</title>
        <authorList>
            <person name="Qiao Z."/>
            <person name="Wang G."/>
        </authorList>
    </citation>
    <scope>NUCLEOTIDE SEQUENCE [LARGE SCALE GENOMIC DNA]</scope>
    <source>
        <strain evidence="3 4">QZX222</strain>
    </source>
</reference>
<dbReference type="InterPro" id="IPR023614">
    <property type="entry name" value="Porin_dom_sf"/>
</dbReference>
<protein>
    <recommendedName>
        <fullName evidence="5">Porin</fullName>
    </recommendedName>
</protein>
<dbReference type="OrthoDB" id="9807854at2"/>
<proteinExistence type="predicted"/>
<gene>
    <name evidence="3" type="ORF">DF286_04860</name>
</gene>
<organism evidence="3 4">
    <name type="scientific">Allosphingosinicella humi</name>
    <dbReference type="NCBI Taxonomy" id="2068657"/>
    <lineage>
        <taxon>Bacteria</taxon>
        <taxon>Pseudomonadati</taxon>
        <taxon>Pseudomonadota</taxon>
        <taxon>Alphaproteobacteria</taxon>
        <taxon>Sphingomonadales</taxon>
        <taxon>Sphingomonadaceae</taxon>
        <taxon>Allosphingosinicella</taxon>
    </lineage>
</organism>
<comment type="caution">
    <text evidence="3">The sequence shown here is derived from an EMBL/GenBank/DDBJ whole genome shotgun (WGS) entry which is preliminary data.</text>
</comment>
<keyword evidence="1" id="KW-0175">Coiled coil</keyword>
<dbReference type="Pfam" id="PF07396">
    <property type="entry name" value="Porin_O_P"/>
    <property type="match status" value="1"/>
</dbReference>
<keyword evidence="2" id="KW-0732">Signal</keyword>
<dbReference type="InterPro" id="IPR010870">
    <property type="entry name" value="Porin_O/P"/>
</dbReference>
<evidence type="ECO:0000256" key="1">
    <source>
        <dbReference type="SAM" id="Coils"/>
    </source>
</evidence>
<evidence type="ECO:0000313" key="4">
    <source>
        <dbReference type="Proteomes" id="UP000245916"/>
    </source>
</evidence>
<evidence type="ECO:0000313" key="3">
    <source>
        <dbReference type="EMBL" id="PWG02264.1"/>
    </source>
</evidence>
<keyword evidence="4" id="KW-1185">Reference proteome</keyword>
<dbReference type="AlphaFoldDB" id="A0A2U2J1T1"/>
<sequence length="441" mass="48118">MKTKSLTAVLLAASALSTAAPAFAQTKEEALAAEIAAMRAKIDSLEAEMTALKEEKPEEKSGTTISWKGAPLIEDKASGWSFKPRGRLQYDVGHVGSPEGIDDRGLGFSNELRRARLGVEGTIPGGFDYKFEMDFAEGDVEITDATLGYDAGAGVGFTIGQHNSFQSLEELTSSRFTSFMERAAFTDAFNFERRVGLSAAYENGPFIAQAGVFTDNIHDLDDENNSLGADARLVFAPKMGETQLHFGGSAHYRDNNDLAERGDTTRYRQRPMIHSSDTRFLATPELIVDKETSYGLEAALIHGPLHAAGEVHWLEADTLGSVAKPTFFGGYAEVGYYLTGETRGYKGGKFDRTKVLNPLSDGGIGAFQVNLRYDHLDLIDDGIVGGKQQGYQASLIWIPEDHVRFLLNYGRMNYDNAAIPALNGDRDYSVDVFGARAQIDF</sequence>
<feature type="chain" id="PRO_5015433254" description="Porin" evidence="2">
    <location>
        <begin position="25"/>
        <end position="441"/>
    </location>
</feature>
<dbReference type="RefSeq" id="WP_109270404.1">
    <property type="nucleotide sequence ID" value="NZ_QFFF01000001.1"/>
</dbReference>
<feature type="signal peptide" evidence="2">
    <location>
        <begin position="1"/>
        <end position="24"/>
    </location>
</feature>
<evidence type="ECO:0000256" key="2">
    <source>
        <dbReference type="SAM" id="SignalP"/>
    </source>
</evidence>
<dbReference type="Proteomes" id="UP000245916">
    <property type="component" value="Unassembled WGS sequence"/>
</dbReference>
<dbReference type="EMBL" id="QFFF01000001">
    <property type="protein sequence ID" value="PWG02264.1"/>
    <property type="molecule type" value="Genomic_DNA"/>
</dbReference>
<dbReference type="SUPFAM" id="SSF56935">
    <property type="entry name" value="Porins"/>
    <property type="match status" value="1"/>
</dbReference>
<accession>A0A2U2J1T1</accession>
<feature type="coiled-coil region" evidence="1">
    <location>
        <begin position="28"/>
        <end position="62"/>
    </location>
</feature>
<name>A0A2U2J1T1_9SPHN</name>
<evidence type="ECO:0008006" key="5">
    <source>
        <dbReference type="Google" id="ProtNLM"/>
    </source>
</evidence>